<feature type="transmembrane region" description="Helical" evidence="4">
    <location>
        <begin position="25"/>
        <end position="49"/>
    </location>
</feature>
<keyword evidence="1 4" id="KW-0812">Transmembrane</keyword>
<dbReference type="PANTHER" id="PTHR12483">
    <property type="entry name" value="SOLUTE CARRIER FAMILY 31 COPPER TRANSPORTERS"/>
    <property type="match status" value="1"/>
</dbReference>
<evidence type="ECO:0000313" key="6">
    <source>
        <dbReference type="Proteomes" id="UP000005408"/>
    </source>
</evidence>
<dbReference type="Proteomes" id="UP000005408">
    <property type="component" value="Unassembled WGS sequence"/>
</dbReference>
<comment type="subcellular location">
    <subcellularLocation>
        <location evidence="4">Membrane</location>
        <topology evidence="4">Multi-pass membrane protein</topology>
    </subcellularLocation>
</comment>
<reference evidence="5" key="1">
    <citation type="submission" date="2022-08" db="UniProtKB">
        <authorList>
            <consortium name="EnsemblMetazoa"/>
        </authorList>
    </citation>
    <scope>IDENTIFICATION</scope>
    <source>
        <strain evidence="5">05x7-T-G4-1.051#20</strain>
    </source>
</reference>
<organism evidence="5 6">
    <name type="scientific">Magallana gigas</name>
    <name type="common">Pacific oyster</name>
    <name type="synonym">Crassostrea gigas</name>
    <dbReference type="NCBI Taxonomy" id="29159"/>
    <lineage>
        <taxon>Eukaryota</taxon>
        <taxon>Metazoa</taxon>
        <taxon>Spiralia</taxon>
        <taxon>Lophotrochozoa</taxon>
        <taxon>Mollusca</taxon>
        <taxon>Bivalvia</taxon>
        <taxon>Autobranchia</taxon>
        <taxon>Pteriomorphia</taxon>
        <taxon>Ostreida</taxon>
        <taxon>Ostreoidea</taxon>
        <taxon>Ostreidae</taxon>
        <taxon>Magallana</taxon>
    </lineage>
</organism>
<keyword evidence="2 4" id="KW-1133">Transmembrane helix</keyword>
<evidence type="ECO:0000313" key="5">
    <source>
        <dbReference type="EnsemblMetazoa" id="G4790.5:cds"/>
    </source>
</evidence>
<evidence type="ECO:0000256" key="1">
    <source>
        <dbReference type="ARBA" id="ARBA00022692"/>
    </source>
</evidence>
<dbReference type="GO" id="GO:0016020">
    <property type="term" value="C:membrane"/>
    <property type="evidence" value="ECO:0007669"/>
    <property type="project" value="UniProtKB-SubCell"/>
</dbReference>
<keyword evidence="6" id="KW-1185">Reference proteome</keyword>
<dbReference type="GO" id="GO:0005375">
    <property type="term" value="F:copper ion transmembrane transporter activity"/>
    <property type="evidence" value="ECO:0007669"/>
    <property type="project" value="UniProtKB-UniRule"/>
</dbReference>
<evidence type="ECO:0000256" key="2">
    <source>
        <dbReference type="ARBA" id="ARBA00022989"/>
    </source>
</evidence>
<comment type="similarity">
    <text evidence="4">Belongs to the copper transporter (Ctr) (TC 1.A.56) family. SLC31A subfamily.</text>
</comment>
<keyword evidence="4" id="KW-0186">Copper</keyword>
<keyword evidence="4" id="KW-0187">Copper transport</keyword>
<keyword evidence="3 4" id="KW-0472">Membrane</keyword>
<proteinExistence type="inferred from homology"/>
<dbReference type="Pfam" id="PF04145">
    <property type="entry name" value="Ctr"/>
    <property type="match status" value="1"/>
</dbReference>
<dbReference type="InterPro" id="IPR007274">
    <property type="entry name" value="Cop_transporter"/>
</dbReference>
<dbReference type="AlphaFoldDB" id="A0A8W8N8D6"/>
<protein>
    <recommendedName>
        <fullName evidence="4">Copper transport protein</fullName>
    </recommendedName>
</protein>
<dbReference type="PANTHER" id="PTHR12483:SF115">
    <property type="entry name" value="COPPER TRANSPORT PROTEIN"/>
    <property type="match status" value="1"/>
</dbReference>
<sequence length="181" mass="20989">MGFWTTLTRSQLLHDAWRLDTYEGLIAAMVTAAILSILFEYIDIIKLKVVNRFWPREKVLKSKEHNSSSIAVRLTTTVFYTCRVLIVYILMLCVMTMNVWILVTVLLGTSAGHYLKRIMKRKEFPRSDMEVGNNFPGYKPQRETITIVKHCEPFINNKNGTENESHFELKTLLNKNGKDDT</sequence>
<evidence type="ECO:0000256" key="3">
    <source>
        <dbReference type="ARBA" id="ARBA00023136"/>
    </source>
</evidence>
<accession>A0A8W8N8D6</accession>
<keyword evidence="4" id="KW-0813">Transport</keyword>
<keyword evidence="4" id="KW-0406">Ion transport</keyword>
<evidence type="ECO:0000256" key="4">
    <source>
        <dbReference type="RuleBase" id="RU367022"/>
    </source>
</evidence>
<dbReference type="EnsemblMetazoa" id="G4790.5">
    <property type="protein sequence ID" value="G4790.5:cds"/>
    <property type="gene ID" value="G4790"/>
</dbReference>
<name>A0A8W8N8D6_MAGGI</name>